<gene>
    <name evidence="1" type="ORF">BM221_010461</name>
</gene>
<dbReference type="EMBL" id="MRVG01000017">
    <property type="protein sequence ID" value="PMB63719.1"/>
    <property type="molecule type" value="Genomic_DNA"/>
</dbReference>
<sequence length="423" mass="47768">MSTEAGHANDFARLWTAECSRKDPDSGEEKMRWFKLRVGTALGRFIFKANRADFLDCPRLLAGFDQHYAVLEAHTRSNAQNSDPLPNDCLAWIMPTMYTTLRDRGELFDPSERHRECTLKEFWQKPWRVFQVSAEQGRMRIEYCTTEASPNMSTWTDLPLPHLQDVGRLRGITIVPWAGVNVWHAEPRTILGDQPREVWMSGRQFYLKSFEGLDAAGVARLIAKYEAIDADIFHEFAFPPTTFDPLNVPRTFYLVVDDEQRALGLVQTHVDRGVPLREALQSGDAACSDDATKRAWKRALVKTLAQLHAHGIAWESVDVDSVLVSGEHAWVFHFGDGGNSRAEAEMLRAAAAAGGAETTPAEADVAHLARLFADELWEWSESQRVLPAPDQPPVPPARMRRRTVECVRGGWNLRSGRMTESRE</sequence>
<reference evidence="1 2" key="1">
    <citation type="journal article" date="2016" name="Appl. Microbiol. Biotechnol.">
        <title>Characterization of T-DNA insertion mutants with decreased virulence in the entomopathogenic fungus Beauveria bassiana JEF-007.</title>
        <authorList>
            <person name="Kim S."/>
            <person name="Lee S.J."/>
            <person name="Nai Y.S."/>
            <person name="Yu J.S."/>
            <person name="Lee M.R."/>
            <person name="Yang Y.T."/>
            <person name="Kim J.S."/>
        </authorList>
    </citation>
    <scope>NUCLEOTIDE SEQUENCE [LARGE SCALE GENOMIC DNA]</scope>
    <source>
        <strain evidence="1 2">JEF-007</strain>
    </source>
</reference>
<dbReference type="OMA" id="SERHREC"/>
<protein>
    <recommendedName>
        <fullName evidence="3">Protein kinase domain-containing protein</fullName>
    </recommendedName>
</protein>
<organism evidence="1 2">
    <name type="scientific">Beauveria bassiana</name>
    <name type="common">White muscardine disease fungus</name>
    <name type="synonym">Tritirachium shiotae</name>
    <dbReference type="NCBI Taxonomy" id="176275"/>
    <lineage>
        <taxon>Eukaryota</taxon>
        <taxon>Fungi</taxon>
        <taxon>Dikarya</taxon>
        <taxon>Ascomycota</taxon>
        <taxon>Pezizomycotina</taxon>
        <taxon>Sordariomycetes</taxon>
        <taxon>Hypocreomycetidae</taxon>
        <taxon>Hypocreales</taxon>
        <taxon>Cordycipitaceae</taxon>
        <taxon>Beauveria</taxon>
    </lineage>
</organism>
<evidence type="ECO:0000313" key="2">
    <source>
        <dbReference type="Proteomes" id="UP000235728"/>
    </source>
</evidence>
<evidence type="ECO:0008006" key="3">
    <source>
        <dbReference type="Google" id="ProtNLM"/>
    </source>
</evidence>
<name>A0A2N6N8Y8_BEABA</name>
<evidence type="ECO:0000313" key="1">
    <source>
        <dbReference type="EMBL" id="PMB63719.1"/>
    </source>
</evidence>
<accession>A0A2N6N8Y8</accession>
<dbReference type="AlphaFoldDB" id="A0A2N6N8Y8"/>
<proteinExistence type="predicted"/>
<dbReference type="Proteomes" id="UP000235728">
    <property type="component" value="Unassembled WGS sequence"/>
</dbReference>
<comment type="caution">
    <text evidence="1">The sequence shown here is derived from an EMBL/GenBank/DDBJ whole genome shotgun (WGS) entry which is preliminary data.</text>
</comment>